<evidence type="ECO:0000256" key="5">
    <source>
        <dbReference type="SAM" id="MobiDB-lite"/>
    </source>
</evidence>
<keyword evidence="2 3" id="KW-0040">ANK repeat</keyword>
<comment type="caution">
    <text evidence="6">The sequence shown here is derived from an EMBL/GenBank/DDBJ whole genome shotgun (WGS) entry which is preliminary data.</text>
</comment>
<feature type="repeat" description="ANK" evidence="3">
    <location>
        <begin position="690"/>
        <end position="722"/>
    </location>
</feature>
<feature type="compositionally biased region" description="Basic and acidic residues" evidence="5">
    <location>
        <begin position="911"/>
        <end position="920"/>
    </location>
</feature>
<dbReference type="InterPro" id="IPR002110">
    <property type="entry name" value="Ankyrin_rpt"/>
</dbReference>
<dbReference type="EMBL" id="BRXZ01001109">
    <property type="protein sequence ID" value="GMH62624.1"/>
    <property type="molecule type" value="Genomic_DNA"/>
</dbReference>
<keyword evidence="4" id="KW-0175">Coiled coil</keyword>
<accession>A0A9W6ZYC3</accession>
<dbReference type="AlphaFoldDB" id="A0A9W6ZYC3"/>
<dbReference type="PROSITE" id="PS50297">
    <property type="entry name" value="ANK_REP_REGION"/>
    <property type="match status" value="1"/>
</dbReference>
<dbReference type="PANTHER" id="PTHR24178">
    <property type="entry name" value="MOLTING PROTEIN MLT-4"/>
    <property type="match status" value="1"/>
</dbReference>
<dbReference type="SUPFAM" id="SSF48452">
    <property type="entry name" value="TPR-like"/>
    <property type="match status" value="1"/>
</dbReference>
<dbReference type="Gene3D" id="1.25.40.20">
    <property type="entry name" value="Ankyrin repeat-containing domain"/>
    <property type="match status" value="1"/>
</dbReference>
<dbReference type="OrthoDB" id="426293at2759"/>
<dbReference type="Pfam" id="PF12796">
    <property type="entry name" value="Ank_2"/>
    <property type="match status" value="1"/>
</dbReference>
<feature type="compositionally biased region" description="Gly residues" evidence="5">
    <location>
        <begin position="843"/>
        <end position="854"/>
    </location>
</feature>
<feature type="coiled-coil region" evidence="4">
    <location>
        <begin position="320"/>
        <end position="347"/>
    </location>
</feature>
<dbReference type="PROSITE" id="PS50088">
    <property type="entry name" value="ANK_REPEAT"/>
    <property type="match status" value="1"/>
</dbReference>
<dbReference type="InterPro" id="IPR011990">
    <property type="entry name" value="TPR-like_helical_dom_sf"/>
</dbReference>
<keyword evidence="7" id="KW-1185">Reference proteome</keyword>
<dbReference type="SUPFAM" id="SSF48403">
    <property type="entry name" value="Ankyrin repeat"/>
    <property type="match status" value="1"/>
</dbReference>
<name>A0A9W6ZYC3_9STRA</name>
<feature type="region of interest" description="Disordered" evidence="5">
    <location>
        <begin position="836"/>
        <end position="920"/>
    </location>
</feature>
<organism evidence="6 7">
    <name type="scientific">Triparma retinervis</name>
    <dbReference type="NCBI Taxonomy" id="2557542"/>
    <lineage>
        <taxon>Eukaryota</taxon>
        <taxon>Sar</taxon>
        <taxon>Stramenopiles</taxon>
        <taxon>Ochrophyta</taxon>
        <taxon>Bolidophyceae</taxon>
        <taxon>Parmales</taxon>
        <taxon>Triparmaceae</taxon>
        <taxon>Triparma</taxon>
    </lineage>
</organism>
<dbReference type="Proteomes" id="UP001165082">
    <property type="component" value="Unassembled WGS sequence"/>
</dbReference>
<evidence type="ECO:0000256" key="1">
    <source>
        <dbReference type="ARBA" id="ARBA00022737"/>
    </source>
</evidence>
<feature type="compositionally biased region" description="Acidic residues" evidence="5">
    <location>
        <begin position="471"/>
        <end position="487"/>
    </location>
</feature>
<feature type="compositionally biased region" description="Low complexity" evidence="5">
    <location>
        <begin position="901"/>
        <end position="910"/>
    </location>
</feature>
<keyword evidence="1" id="KW-0677">Repeat</keyword>
<dbReference type="InterPro" id="IPR027417">
    <property type="entry name" value="P-loop_NTPase"/>
</dbReference>
<evidence type="ECO:0000313" key="7">
    <source>
        <dbReference type="Proteomes" id="UP001165082"/>
    </source>
</evidence>
<evidence type="ECO:0000256" key="2">
    <source>
        <dbReference type="ARBA" id="ARBA00023043"/>
    </source>
</evidence>
<sequence length="920" mass="102894">MKEYGKCLPHVLIVGKPCSGKSTVVKSLVDKYGKDNLQPLSVLDWLSNKAPVNKSTGCLLEDGDGSGIHVPLMESGLIDVVVELDVPDDICVRWLEHKLEPNKLPVASEREMPLSPFGKAMMRRIGLFTESYEKNISKYDCFPAIFLRVNGYGEKQDIFAVVDAFVDAAVAHRSEDYQLAFTLYGKAAKVAAKFACQEGVAAACCGQGKALLSMSKLKKAVMFLDNSLDLVVGQEPGSINAWARLARGKIKKKLDEHEAQEYFRQLELKAAANEVELRRKLEEKQRWIRPLHNAMRVVEQKEAKVLKNKTAASLYAATFVSYEEEEKKRLRAKYKAYTRDLSTEEIEKILVSRLAPKVVKSAVEIGLSKILFHHEAVLQQRKKEQMELNLLIRKRKAKAAKVQRITMMQNERKGRIKRIIKVARCPSEACQVGVPFEALKRIVREDMERTVGWFRKQQKSRLMKRGGPVVEESDEDEDEEDDDWGEEEPNHTIDRNDVFGQLCTNTNAMVVESLHPYKPSACHVVELTPNDEGGVLYGSESGLVIAFHHHCDIKSGNAEIRFFEDTTCTKPLGNEVYTNENLPSLEDPLFVKASKVVMMFKSRNFDQDYNNLYFSSWGWKMAIVKAESLASFHRNTIGSAINSAALKAVIQGDDNCFSAAIFSRNLQALEYLLHLGKQFSFDINRKDVLTGTTLLHDAARVGNYDIVKFLLKNGANRDAKNFQAETPLFFATRLNHTRCVKLLVYQDERRRMAQKMEARRKGGSPMKKQMLRSLGNLDESIKGALAAKNHRGRTAREIASIVRNGGFVKDPRSKKARPLSAPMYRHKNPVLISILGGEKEGGGRGVGVGRGGAKTPGRPRTAPGVQSRSAVRGKVRPGTAGAVRGTREGGKMKRPNTAKLRGFGTPTRTTGRPERPQTAH</sequence>
<protein>
    <submittedName>
        <fullName evidence="6">Uncharacterized protein</fullName>
    </submittedName>
</protein>
<dbReference type="InterPro" id="IPR036770">
    <property type="entry name" value="Ankyrin_rpt-contain_sf"/>
</dbReference>
<reference evidence="6" key="1">
    <citation type="submission" date="2022-07" db="EMBL/GenBank/DDBJ databases">
        <title>Genome analysis of Parmales, a sister group of diatoms, reveals the evolutionary specialization of diatoms from phago-mixotrophs to photoautotrophs.</title>
        <authorList>
            <person name="Ban H."/>
            <person name="Sato S."/>
            <person name="Yoshikawa S."/>
            <person name="Kazumasa Y."/>
            <person name="Nakamura Y."/>
            <person name="Ichinomiya M."/>
            <person name="Saitoh K."/>
            <person name="Sato N."/>
            <person name="Blanc-Mathieu R."/>
            <person name="Endo H."/>
            <person name="Kuwata A."/>
            <person name="Ogata H."/>
        </authorList>
    </citation>
    <scope>NUCLEOTIDE SEQUENCE</scope>
</reference>
<evidence type="ECO:0000256" key="3">
    <source>
        <dbReference type="PROSITE-ProRule" id="PRU00023"/>
    </source>
</evidence>
<dbReference type="Gene3D" id="1.25.40.10">
    <property type="entry name" value="Tetratricopeptide repeat domain"/>
    <property type="match status" value="1"/>
</dbReference>
<dbReference type="SMART" id="SM00248">
    <property type="entry name" value="ANK"/>
    <property type="match status" value="3"/>
</dbReference>
<evidence type="ECO:0000256" key="4">
    <source>
        <dbReference type="SAM" id="Coils"/>
    </source>
</evidence>
<evidence type="ECO:0000313" key="6">
    <source>
        <dbReference type="EMBL" id="GMH62624.1"/>
    </source>
</evidence>
<feature type="region of interest" description="Disordered" evidence="5">
    <location>
        <begin position="464"/>
        <end position="493"/>
    </location>
</feature>
<proteinExistence type="predicted"/>
<gene>
    <name evidence="6" type="ORF">TrRE_jg2456</name>
</gene>
<dbReference type="SUPFAM" id="SSF52540">
    <property type="entry name" value="P-loop containing nucleoside triphosphate hydrolases"/>
    <property type="match status" value="1"/>
</dbReference>